<evidence type="ECO:0000313" key="2">
    <source>
        <dbReference type="EMBL" id="MCA9380925.1"/>
    </source>
</evidence>
<dbReference type="SUPFAM" id="SSF52540">
    <property type="entry name" value="P-loop containing nucleoside triphosphate hydrolases"/>
    <property type="match status" value="1"/>
</dbReference>
<protein>
    <submittedName>
        <fullName evidence="2">AAA family ATPase</fullName>
    </submittedName>
</protein>
<dbReference type="InterPro" id="IPR027417">
    <property type="entry name" value="P-loop_NTPase"/>
</dbReference>
<dbReference type="Gene3D" id="3.40.50.300">
    <property type="entry name" value="P-loop containing nucleotide triphosphate hydrolases"/>
    <property type="match status" value="1"/>
</dbReference>
<feature type="domain" description="Toprim" evidence="1">
    <location>
        <begin position="81"/>
        <end position="164"/>
    </location>
</feature>
<dbReference type="GO" id="GO:0006269">
    <property type="term" value="P:DNA replication, synthesis of primer"/>
    <property type="evidence" value="ECO:0007669"/>
    <property type="project" value="TreeGrafter"/>
</dbReference>
<dbReference type="InterPro" id="IPR006171">
    <property type="entry name" value="TOPRIM_dom"/>
</dbReference>
<dbReference type="PANTHER" id="PTHR30313:SF2">
    <property type="entry name" value="DNA PRIMASE"/>
    <property type="match status" value="1"/>
</dbReference>
<gene>
    <name evidence="2" type="ORF">KC678_01540</name>
</gene>
<dbReference type="CDD" id="cd01029">
    <property type="entry name" value="TOPRIM_primases"/>
    <property type="match status" value="1"/>
</dbReference>
<name>A0A955I8L0_9BACT</name>
<dbReference type="Gene3D" id="3.40.1360.10">
    <property type="match status" value="1"/>
</dbReference>
<dbReference type="EMBL" id="JAGQLJ010000031">
    <property type="protein sequence ID" value="MCA9380925.1"/>
    <property type="molecule type" value="Genomic_DNA"/>
</dbReference>
<organism evidence="2 3">
    <name type="scientific">Candidatus Dojkabacteria bacterium</name>
    <dbReference type="NCBI Taxonomy" id="2099670"/>
    <lineage>
        <taxon>Bacteria</taxon>
        <taxon>Candidatus Dojkabacteria</taxon>
    </lineage>
</organism>
<dbReference type="PANTHER" id="PTHR30313">
    <property type="entry name" value="DNA PRIMASE"/>
    <property type="match status" value="1"/>
</dbReference>
<dbReference type="SMART" id="SM00493">
    <property type="entry name" value="TOPRIM"/>
    <property type="match status" value="1"/>
</dbReference>
<dbReference type="InterPro" id="IPR050219">
    <property type="entry name" value="DnaG_primase"/>
</dbReference>
<dbReference type="Pfam" id="PF13481">
    <property type="entry name" value="AAA_25"/>
    <property type="match status" value="1"/>
</dbReference>
<evidence type="ECO:0000313" key="3">
    <source>
        <dbReference type="Proteomes" id="UP000775877"/>
    </source>
</evidence>
<dbReference type="InterPro" id="IPR034154">
    <property type="entry name" value="TOPRIM_DnaG/twinkle"/>
</dbReference>
<dbReference type="Proteomes" id="UP000775877">
    <property type="component" value="Unassembled WGS sequence"/>
</dbReference>
<evidence type="ECO:0000259" key="1">
    <source>
        <dbReference type="PROSITE" id="PS50880"/>
    </source>
</evidence>
<dbReference type="GO" id="GO:0005737">
    <property type="term" value="C:cytoplasm"/>
    <property type="evidence" value="ECO:0007669"/>
    <property type="project" value="TreeGrafter"/>
</dbReference>
<accession>A0A955I8L0</accession>
<dbReference type="PROSITE" id="PS50880">
    <property type="entry name" value="TOPRIM"/>
    <property type="match status" value="1"/>
</dbReference>
<dbReference type="AlphaFoldDB" id="A0A955I8L0"/>
<reference evidence="2" key="1">
    <citation type="submission" date="2020-04" db="EMBL/GenBank/DDBJ databases">
        <authorList>
            <person name="Zhang T."/>
        </authorList>
    </citation>
    <scope>NUCLEOTIDE SEQUENCE</scope>
    <source>
        <strain evidence="2">HKST-UBA13</strain>
    </source>
</reference>
<comment type="caution">
    <text evidence="2">The sequence shown here is derived from an EMBL/GenBank/DDBJ whole genome shotgun (WGS) entry which is preliminary data.</text>
</comment>
<dbReference type="Pfam" id="PF13155">
    <property type="entry name" value="Toprim_2"/>
    <property type="match status" value="1"/>
</dbReference>
<sequence length="541" mass="61908">MKTGLEYLIEERGLTEETINHFRLNSDEKGNINIPIIINDIEIGIKKRMLSGDRKYLNPKGLESQLFNLDTLETLSKDKKNLLIVAEGEIDVMSLEQYGYKAVCSTTGVATNHDSLIELAEHVDALLFAFDNDKAGLANSLKVAQKCKGTENNIRFMMLDDFKDWNELVVANTHLEFDDMRKLIHEKIKSLSLKPLEFIRKYGDSSLYKLLDINNLQTIVDSDSNNLEYLIEGLIHKKTINLISGQSGVGKSILTQILAGTLSEGLPVFDEFYVDRSYKVGFLDRENGLSILKDRFLRIECNKENIEYIDLKASFNSTVISELKEAIRDFEIDVLVIDTLVRFQEGNENDSKDINEFFKLLRELLNELECIVVIHHLKKLSKDQKSNNDSARGSSDIIASVDTHFILEKRDDNLLTFKNVKNRLAEEVKPMTLELQIDELISLKFIGDVLPESIHKVSKTKKLIVDYLDVQKESDFNSIAQYVKDGGGYSQNKVRDLLKDFIDQNVIDLFKVSNKYMYKLNEDDNSYEVESIFTPQQNVLQ</sequence>
<reference evidence="2" key="2">
    <citation type="journal article" date="2021" name="Microbiome">
        <title>Successional dynamics and alternative stable states in a saline activated sludge microbial community over 9 years.</title>
        <authorList>
            <person name="Wang Y."/>
            <person name="Ye J."/>
            <person name="Ju F."/>
            <person name="Liu L."/>
            <person name="Boyd J.A."/>
            <person name="Deng Y."/>
            <person name="Parks D.H."/>
            <person name="Jiang X."/>
            <person name="Yin X."/>
            <person name="Woodcroft B.J."/>
            <person name="Tyson G.W."/>
            <person name="Hugenholtz P."/>
            <person name="Polz M.F."/>
            <person name="Zhang T."/>
        </authorList>
    </citation>
    <scope>NUCLEOTIDE SEQUENCE</scope>
    <source>
        <strain evidence="2">HKST-UBA13</strain>
    </source>
</reference>
<proteinExistence type="predicted"/>
<dbReference type="SUPFAM" id="SSF56731">
    <property type="entry name" value="DNA primase core"/>
    <property type="match status" value="1"/>
</dbReference>